<dbReference type="InterPro" id="IPR000979">
    <property type="entry name" value="Phosphodiesterase_MJ0936/Vps29"/>
</dbReference>
<dbReference type="AlphaFoldDB" id="A0A0X8H0L3"/>
<dbReference type="InterPro" id="IPR024654">
    <property type="entry name" value="Calcineurin-like_PHP_lpxH"/>
</dbReference>
<sequence>MIEVIIVSDNHGLTTPLELVKLKHPHADGFIHCGDSELSPQYLSGYYACTGNNDYYYQYPEYVIAEIKGIKFYITHGHQFYTNNRIEGLTKKAVNHHCMFACYGHTHVYNVEENNGVTLINPGSMRYNRDGTKPCYAQVLIDHDKITVNRCLVSDL</sequence>
<dbReference type="Gene3D" id="3.60.21.10">
    <property type="match status" value="1"/>
</dbReference>
<dbReference type="PANTHER" id="PTHR11124">
    <property type="entry name" value="VACUOLAR SORTING PROTEIN VPS29"/>
    <property type="match status" value="1"/>
</dbReference>
<evidence type="ECO:0000313" key="4">
    <source>
        <dbReference type="EMBL" id="AMC93863.1"/>
    </source>
</evidence>
<comment type="cofactor">
    <cofactor evidence="2">
        <name>a divalent metal cation</name>
        <dbReference type="ChEBI" id="CHEBI:60240"/>
    </cofactor>
</comment>
<dbReference type="SUPFAM" id="SSF56300">
    <property type="entry name" value="Metallo-dependent phosphatases"/>
    <property type="match status" value="1"/>
</dbReference>
<protein>
    <recommendedName>
        <fullName evidence="2">Phosphoesterase</fullName>
        <ecNumber evidence="2">3.1.4.-</ecNumber>
    </recommendedName>
</protein>
<dbReference type="KEGG" id="erl:AOC36_07660"/>
<proteinExistence type="inferred from homology"/>
<reference evidence="4 5" key="1">
    <citation type="submission" date="2015-10" db="EMBL/GenBank/DDBJ databases">
        <title>Erysipelothrix larvae sp. LV19 isolated from the larval gut of the rhinoceros beetle, Trypoxylus dichotomus.</title>
        <authorList>
            <person name="Lim S."/>
            <person name="Kim B.-C."/>
        </authorList>
    </citation>
    <scope>NUCLEOTIDE SEQUENCE [LARGE SCALE GENOMIC DNA]</scope>
    <source>
        <strain evidence="4 5">LV19</strain>
    </source>
</reference>
<evidence type="ECO:0000259" key="3">
    <source>
        <dbReference type="Pfam" id="PF12850"/>
    </source>
</evidence>
<evidence type="ECO:0000313" key="5">
    <source>
        <dbReference type="Proteomes" id="UP000063781"/>
    </source>
</evidence>
<comment type="similarity">
    <text evidence="1 2">Belongs to the metallophosphoesterase superfamily. YfcE family.</text>
</comment>
<dbReference type="InterPro" id="IPR029052">
    <property type="entry name" value="Metallo-depent_PP-like"/>
</dbReference>
<dbReference type="Proteomes" id="UP000063781">
    <property type="component" value="Chromosome"/>
</dbReference>
<dbReference type="EMBL" id="CP013213">
    <property type="protein sequence ID" value="AMC93863.1"/>
    <property type="molecule type" value="Genomic_DNA"/>
</dbReference>
<dbReference type="Pfam" id="PF12850">
    <property type="entry name" value="Metallophos_2"/>
    <property type="match status" value="1"/>
</dbReference>
<gene>
    <name evidence="4" type="ORF">AOC36_07660</name>
</gene>
<dbReference type="NCBIfam" id="TIGR00040">
    <property type="entry name" value="yfcE"/>
    <property type="match status" value="1"/>
</dbReference>
<dbReference type="EC" id="3.1.4.-" evidence="2"/>
<keyword evidence="5" id="KW-1185">Reference proteome</keyword>
<dbReference type="STRING" id="1514105.AOC36_07660"/>
<organism evidence="4 5">
    <name type="scientific">Erysipelothrix larvae</name>
    <dbReference type="NCBI Taxonomy" id="1514105"/>
    <lineage>
        <taxon>Bacteria</taxon>
        <taxon>Bacillati</taxon>
        <taxon>Bacillota</taxon>
        <taxon>Erysipelotrichia</taxon>
        <taxon>Erysipelotrichales</taxon>
        <taxon>Erysipelotrichaceae</taxon>
        <taxon>Erysipelothrix</taxon>
    </lineage>
</organism>
<accession>A0A0X8H0L3</accession>
<feature type="domain" description="Calcineurin-like phosphoesterase" evidence="3">
    <location>
        <begin position="3"/>
        <end position="142"/>
    </location>
</feature>
<evidence type="ECO:0000256" key="1">
    <source>
        <dbReference type="ARBA" id="ARBA00008950"/>
    </source>
</evidence>
<dbReference type="OrthoDB" id="9800565at2"/>
<evidence type="ECO:0000256" key="2">
    <source>
        <dbReference type="RuleBase" id="RU362039"/>
    </source>
</evidence>
<dbReference type="GO" id="GO:0016787">
    <property type="term" value="F:hydrolase activity"/>
    <property type="evidence" value="ECO:0007669"/>
    <property type="project" value="UniProtKB-UniRule"/>
</dbReference>
<name>A0A0X8H0L3_9FIRM</name>
<keyword evidence="2" id="KW-0479">Metal-binding</keyword>
<dbReference type="RefSeq" id="WP_067633055.1">
    <property type="nucleotide sequence ID" value="NZ_CP013213.1"/>
</dbReference>
<dbReference type="GO" id="GO:0046872">
    <property type="term" value="F:metal ion binding"/>
    <property type="evidence" value="ECO:0007669"/>
    <property type="project" value="UniProtKB-KW"/>
</dbReference>